<keyword evidence="2" id="KW-1185">Reference proteome</keyword>
<reference evidence="1 2" key="1">
    <citation type="submission" date="2021-06" db="EMBL/GenBank/DDBJ databases">
        <authorList>
            <person name="Kallberg Y."/>
            <person name="Tangrot J."/>
            <person name="Rosling A."/>
        </authorList>
    </citation>
    <scope>NUCLEOTIDE SEQUENCE [LARGE SCALE GENOMIC DNA]</scope>
    <source>
        <strain evidence="1 2">120-4 pot B 10/14</strain>
    </source>
</reference>
<proteinExistence type="predicted"/>
<dbReference type="EMBL" id="CAJVQB010007308">
    <property type="protein sequence ID" value="CAG8700987.1"/>
    <property type="molecule type" value="Genomic_DNA"/>
</dbReference>
<feature type="non-terminal residue" evidence="1">
    <location>
        <position position="145"/>
    </location>
</feature>
<accession>A0ABN7V0H6</accession>
<name>A0ABN7V0H6_GIGMA</name>
<sequence>MYMIWIDIEDYNEKDHLEKENYKKLLLAYAVFVKHHIRLELGMNLSDFLPELNCLVQPISNRIPLSKLLYNLIDDSLQHTFNTNTLDTNSNTITNLHHEIKQLHSMTTHYIPDTPSIFSTLSGLIPDELVYTVSELLPKKTATTL</sequence>
<evidence type="ECO:0000313" key="1">
    <source>
        <dbReference type="EMBL" id="CAG8700987.1"/>
    </source>
</evidence>
<evidence type="ECO:0000313" key="2">
    <source>
        <dbReference type="Proteomes" id="UP000789901"/>
    </source>
</evidence>
<dbReference type="Proteomes" id="UP000789901">
    <property type="component" value="Unassembled WGS sequence"/>
</dbReference>
<comment type="caution">
    <text evidence="1">The sequence shown here is derived from an EMBL/GenBank/DDBJ whole genome shotgun (WGS) entry which is preliminary data.</text>
</comment>
<gene>
    <name evidence="1" type="ORF">GMARGA_LOCUS12122</name>
</gene>
<organism evidence="1 2">
    <name type="scientific">Gigaspora margarita</name>
    <dbReference type="NCBI Taxonomy" id="4874"/>
    <lineage>
        <taxon>Eukaryota</taxon>
        <taxon>Fungi</taxon>
        <taxon>Fungi incertae sedis</taxon>
        <taxon>Mucoromycota</taxon>
        <taxon>Glomeromycotina</taxon>
        <taxon>Glomeromycetes</taxon>
        <taxon>Diversisporales</taxon>
        <taxon>Gigasporaceae</taxon>
        <taxon>Gigaspora</taxon>
    </lineage>
</organism>
<protein>
    <submittedName>
        <fullName evidence="1">33781_t:CDS:1</fullName>
    </submittedName>
</protein>